<accession>A0AAN8I2H5</accession>
<evidence type="ECO:0000313" key="2">
    <source>
        <dbReference type="EMBL" id="KAK5948709.1"/>
    </source>
</evidence>
<dbReference type="PROSITE" id="PS51186">
    <property type="entry name" value="GNAT"/>
    <property type="match status" value="1"/>
</dbReference>
<dbReference type="CDD" id="cd04301">
    <property type="entry name" value="NAT_SF"/>
    <property type="match status" value="1"/>
</dbReference>
<proteinExistence type="predicted"/>
<dbReference type="Pfam" id="PF13508">
    <property type="entry name" value="Acetyltransf_7"/>
    <property type="match status" value="1"/>
</dbReference>
<dbReference type="InterPro" id="IPR052523">
    <property type="entry name" value="Trichothecene_AcTrans"/>
</dbReference>
<dbReference type="GO" id="GO:0016747">
    <property type="term" value="F:acyltransferase activity, transferring groups other than amino-acyl groups"/>
    <property type="evidence" value="ECO:0007669"/>
    <property type="project" value="InterPro"/>
</dbReference>
<comment type="caution">
    <text evidence="2">The sequence shown here is derived from an EMBL/GenBank/DDBJ whole genome shotgun (WGS) entry which is preliminary data.</text>
</comment>
<keyword evidence="3" id="KW-1185">Reference proteome</keyword>
<dbReference type="SUPFAM" id="SSF55729">
    <property type="entry name" value="Acyl-CoA N-acyltransferases (Nat)"/>
    <property type="match status" value="1"/>
</dbReference>
<dbReference type="Gene3D" id="3.40.630.30">
    <property type="match status" value="1"/>
</dbReference>
<evidence type="ECO:0000259" key="1">
    <source>
        <dbReference type="PROSITE" id="PS51186"/>
    </source>
</evidence>
<feature type="domain" description="N-acetyltransferase" evidence="1">
    <location>
        <begin position="81"/>
        <end position="276"/>
    </location>
</feature>
<dbReference type="PANTHER" id="PTHR42791:SF16">
    <property type="entry name" value="N-ACETYLTRANSFERASE DOMAIN-CONTAINING PROTEIN"/>
    <property type="match status" value="1"/>
</dbReference>
<reference evidence="2 3" key="1">
    <citation type="submission" date="2022-12" db="EMBL/GenBank/DDBJ databases">
        <title>Genomic features and morphological characterization of a novel Knufia sp. strain isolated from spacecraft assembly facility.</title>
        <authorList>
            <person name="Teixeira M."/>
            <person name="Chander A.M."/>
            <person name="Stajich J.E."/>
            <person name="Venkateswaran K."/>
        </authorList>
    </citation>
    <scope>NUCLEOTIDE SEQUENCE [LARGE SCALE GENOMIC DNA]</scope>
    <source>
        <strain evidence="2 3">FJI-L2-BK-P2</strain>
    </source>
</reference>
<dbReference type="InterPro" id="IPR000182">
    <property type="entry name" value="GNAT_dom"/>
</dbReference>
<dbReference type="PANTHER" id="PTHR42791">
    <property type="entry name" value="GNAT FAMILY ACETYLTRANSFERASE"/>
    <property type="match status" value="1"/>
</dbReference>
<organism evidence="2 3">
    <name type="scientific">Knufia fluminis</name>
    <dbReference type="NCBI Taxonomy" id="191047"/>
    <lineage>
        <taxon>Eukaryota</taxon>
        <taxon>Fungi</taxon>
        <taxon>Dikarya</taxon>
        <taxon>Ascomycota</taxon>
        <taxon>Pezizomycotina</taxon>
        <taxon>Eurotiomycetes</taxon>
        <taxon>Chaetothyriomycetidae</taxon>
        <taxon>Chaetothyriales</taxon>
        <taxon>Trichomeriaceae</taxon>
        <taxon>Knufia</taxon>
    </lineage>
</organism>
<dbReference type="Proteomes" id="UP001316803">
    <property type="component" value="Unassembled WGS sequence"/>
</dbReference>
<gene>
    <name evidence="2" type="ORF">OHC33_010312</name>
</gene>
<protein>
    <recommendedName>
        <fullName evidence="1">N-acetyltransferase domain-containing protein</fullName>
    </recommendedName>
</protein>
<dbReference type="EMBL" id="JAKLMC020000044">
    <property type="protein sequence ID" value="KAK5948709.1"/>
    <property type="molecule type" value="Genomic_DNA"/>
</dbReference>
<evidence type="ECO:0000313" key="3">
    <source>
        <dbReference type="Proteomes" id="UP001316803"/>
    </source>
</evidence>
<sequence>MPIRPARHSDIPIMAQVLGASFGPDRLFQVMFPHQDQYPEDLVTAFRRSLRRAWWDYSKILMVSYETPSSDPTNDETRAITTTRNGQKEVITGMIEWQRVGLGWEHVWNLRGWWDPRRLIQKFIHWRNRIAYALRPCRASARPTETDPDPLVYTNFVARSMPFSMHLLVFPSKPWRENHWSLEVLGIHPSYQGKGYGKQLAQWGLARAKCDTASGVTGLPSVVMAANGKEGFYQKVGFNELVGWSGSTPEGMEGLGRNPLGERGCGGAVLWSWSREDEEEARRQVEAKEAGEGGV</sequence>
<name>A0AAN8I2H5_9EURO</name>
<dbReference type="AlphaFoldDB" id="A0AAN8I2H5"/>
<dbReference type="InterPro" id="IPR016181">
    <property type="entry name" value="Acyl_CoA_acyltransferase"/>
</dbReference>